<accession>A0A814RJA8</accession>
<evidence type="ECO:0000313" key="2">
    <source>
        <dbReference type="Proteomes" id="UP000663879"/>
    </source>
</evidence>
<dbReference type="InterPro" id="IPR036397">
    <property type="entry name" value="RNaseH_sf"/>
</dbReference>
<dbReference type="Gene3D" id="3.30.420.10">
    <property type="entry name" value="Ribonuclease H-like superfamily/Ribonuclease H"/>
    <property type="match status" value="1"/>
</dbReference>
<dbReference type="GO" id="GO:0003676">
    <property type="term" value="F:nucleic acid binding"/>
    <property type="evidence" value="ECO:0007669"/>
    <property type="project" value="InterPro"/>
</dbReference>
<dbReference type="AlphaFoldDB" id="A0A814RJA8"/>
<organism evidence="1 2">
    <name type="scientific">Brachionus calyciflorus</name>
    <dbReference type="NCBI Taxonomy" id="104777"/>
    <lineage>
        <taxon>Eukaryota</taxon>
        <taxon>Metazoa</taxon>
        <taxon>Spiralia</taxon>
        <taxon>Gnathifera</taxon>
        <taxon>Rotifera</taxon>
        <taxon>Eurotatoria</taxon>
        <taxon>Monogononta</taxon>
        <taxon>Pseudotrocha</taxon>
        <taxon>Ploima</taxon>
        <taxon>Brachionidae</taxon>
        <taxon>Brachionus</taxon>
    </lineage>
</organism>
<feature type="non-terminal residue" evidence="1">
    <location>
        <position position="1"/>
    </location>
</feature>
<dbReference type="InterPro" id="IPR012337">
    <property type="entry name" value="RNaseH-like_sf"/>
</dbReference>
<gene>
    <name evidence="1" type="ORF">OXX778_LOCUS22619</name>
</gene>
<dbReference type="EMBL" id="CAJNOC010009915">
    <property type="protein sequence ID" value="CAF1134392.1"/>
    <property type="molecule type" value="Genomic_DNA"/>
</dbReference>
<keyword evidence="2" id="KW-1185">Reference proteome</keyword>
<evidence type="ECO:0008006" key="3">
    <source>
        <dbReference type="Google" id="ProtNLM"/>
    </source>
</evidence>
<reference evidence="1" key="1">
    <citation type="submission" date="2021-02" db="EMBL/GenBank/DDBJ databases">
        <authorList>
            <person name="Nowell W R."/>
        </authorList>
    </citation>
    <scope>NUCLEOTIDE SEQUENCE</scope>
    <source>
        <strain evidence="1">Ploen Becks lab</strain>
    </source>
</reference>
<protein>
    <recommendedName>
        <fullName evidence="3">Integrase catalytic domain-containing protein</fullName>
    </recommendedName>
</protein>
<dbReference type="OrthoDB" id="2499658at2759"/>
<dbReference type="SUPFAM" id="SSF53098">
    <property type="entry name" value="Ribonuclease H-like"/>
    <property type="match status" value="1"/>
</dbReference>
<comment type="caution">
    <text evidence="1">The sequence shown here is derived from an EMBL/GenBank/DDBJ whole genome shotgun (WGS) entry which is preliminary data.</text>
</comment>
<dbReference type="Proteomes" id="UP000663879">
    <property type="component" value="Unassembled WGS sequence"/>
</dbReference>
<evidence type="ECO:0000313" key="1">
    <source>
        <dbReference type="EMBL" id="CAF1134392.1"/>
    </source>
</evidence>
<proteinExistence type="predicted"/>
<sequence length="177" mass="20832">QVRFLVPYEEISETIFKLTIKLDINVILQSVNGHKFRNQVIVALKQIWPDMSFVHGRAHPQSQGSVERANADIKKMIVTWMRENKSTRWKTGLKFKNALSWIVQKIEGPEGPEAEFHISNMKYLKYEGPEAEFLYFPKNEDLNEPDDVFNTPEFEFDEIIPRESFPKMRMKGHSKKF</sequence>
<name>A0A814RJA8_9BILA</name>